<name>A0A6J8AWW9_MYTCO</name>
<reference evidence="7 8" key="1">
    <citation type="submission" date="2020-06" db="EMBL/GenBank/DDBJ databases">
        <authorList>
            <person name="Li R."/>
            <person name="Bekaert M."/>
        </authorList>
    </citation>
    <scope>NUCLEOTIDE SEQUENCE [LARGE SCALE GENOMIC DNA]</scope>
    <source>
        <strain evidence="8">wild</strain>
    </source>
</reference>
<dbReference type="GO" id="GO:0006886">
    <property type="term" value="P:intracellular protein transport"/>
    <property type="evidence" value="ECO:0007669"/>
    <property type="project" value="InterPro"/>
</dbReference>
<evidence type="ECO:0000313" key="8">
    <source>
        <dbReference type="Proteomes" id="UP000507470"/>
    </source>
</evidence>
<evidence type="ECO:0000256" key="5">
    <source>
        <dbReference type="SAM" id="Phobius"/>
    </source>
</evidence>
<evidence type="ECO:0000256" key="1">
    <source>
        <dbReference type="ARBA" id="ARBA00004308"/>
    </source>
</evidence>
<dbReference type="GO" id="GO:0030117">
    <property type="term" value="C:membrane coat"/>
    <property type="evidence" value="ECO:0007669"/>
    <property type="project" value="InterPro"/>
</dbReference>
<keyword evidence="3" id="KW-0653">Protein transport</keyword>
<keyword evidence="4 5" id="KW-0472">Membrane</keyword>
<dbReference type="InterPro" id="IPR011989">
    <property type="entry name" value="ARM-like"/>
</dbReference>
<evidence type="ECO:0000259" key="6">
    <source>
        <dbReference type="Pfam" id="PF01602"/>
    </source>
</evidence>
<evidence type="ECO:0000256" key="3">
    <source>
        <dbReference type="ARBA" id="ARBA00022927"/>
    </source>
</evidence>
<keyword evidence="5" id="KW-1133">Transmembrane helix</keyword>
<dbReference type="InterPro" id="IPR050840">
    <property type="entry name" value="Adaptor_Complx_Large_Subunit"/>
</dbReference>
<feature type="transmembrane region" description="Helical" evidence="5">
    <location>
        <begin position="54"/>
        <end position="75"/>
    </location>
</feature>
<evidence type="ECO:0000256" key="2">
    <source>
        <dbReference type="ARBA" id="ARBA00022448"/>
    </source>
</evidence>
<protein>
    <submittedName>
        <fullName evidence="7">AP2A</fullName>
    </submittedName>
</protein>
<keyword evidence="5" id="KW-0812">Transmembrane</keyword>
<evidence type="ECO:0000256" key="4">
    <source>
        <dbReference type="ARBA" id="ARBA00023136"/>
    </source>
</evidence>
<dbReference type="GO" id="GO:0016192">
    <property type="term" value="P:vesicle-mediated transport"/>
    <property type="evidence" value="ECO:0007669"/>
    <property type="project" value="InterPro"/>
</dbReference>
<dbReference type="SUPFAM" id="SSF48371">
    <property type="entry name" value="ARM repeat"/>
    <property type="match status" value="1"/>
</dbReference>
<proteinExistence type="predicted"/>
<dbReference type="GO" id="GO:0012505">
    <property type="term" value="C:endomembrane system"/>
    <property type="evidence" value="ECO:0007669"/>
    <property type="project" value="UniProtKB-SubCell"/>
</dbReference>
<dbReference type="Pfam" id="PF01602">
    <property type="entry name" value="Adaptin_N"/>
    <property type="match status" value="2"/>
</dbReference>
<comment type="subcellular location">
    <subcellularLocation>
        <location evidence="1">Endomembrane system</location>
    </subcellularLocation>
</comment>
<gene>
    <name evidence="7" type="ORF">MCOR_12238</name>
</gene>
<keyword evidence="8" id="KW-1185">Reference proteome</keyword>
<organism evidence="7 8">
    <name type="scientific">Mytilus coruscus</name>
    <name type="common">Sea mussel</name>
    <dbReference type="NCBI Taxonomy" id="42192"/>
    <lineage>
        <taxon>Eukaryota</taxon>
        <taxon>Metazoa</taxon>
        <taxon>Spiralia</taxon>
        <taxon>Lophotrochozoa</taxon>
        <taxon>Mollusca</taxon>
        <taxon>Bivalvia</taxon>
        <taxon>Autobranchia</taxon>
        <taxon>Pteriomorphia</taxon>
        <taxon>Mytilida</taxon>
        <taxon>Mytiloidea</taxon>
        <taxon>Mytilidae</taxon>
        <taxon>Mytilinae</taxon>
        <taxon>Mytilus</taxon>
    </lineage>
</organism>
<dbReference type="Proteomes" id="UP000507470">
    <property type="component" value="Unassembled WGS sequence"/>
</dbReference>
<feature type="transmembrane region" description="Helical" evidence="5">
    <location>
        <begin position="20"/>
        <end position="42"/>
    </location>
</feature>
<dbReference type="PANTHER" id="PTHR22780">
    <property type="entry name" value="ADAPTIN, ALPHA/GAMMA/EPSILON"/>
    <property type="match status" value="1"/>
</dbReference>
<dbReference type="InterPro" id="IPR016024">
    <property type="entry name" value="ARM-type_fold"/>
</dbReference>
<feature type="domain" description="Clathrin/coatomer adaptor adaptin-like N-terminal" evidence="6">
    <location>
        <begin position="272"/>
        <end position="357"/>
    </location>
</feature>
<dbReference type="AlphaFoldDB" id="A0A6J8AWW9"/>
<evidence type="ECO:0000313" key="7">
    <source>
        <dbReference type="EMBL" id="CAC5375092.1"/>
    </source>
</evidence>
<dbReference type="EMBL" id="CACVKT020002098">
    <property type="protein sequence ID" value="CAC5375092.1"/>
    <property type="molecule type" value="Genomic_DNA"/>
</dbReference>
<feature type="domain" description="Clathrin/coatomer adaptor adaptin-like N-terminal" evidence="6">
    <location>
        <begin position="934"/>
        <end position="1165"/>
    </location>
</feature>
<dbReference type="OrthoDB" id="413467at2759"/>
<dbReference type="Gene3D" id="1.25.10.10">
    <property type="entry name" value="Leucine-rich Repeat Variant"/>
    <property type="match status" value="4"/>
</dbReference>
<sequence length="1167" mass="137405">MFSPLISQQIIVLRTWKDEWISVTFAKASFWNGIMAVIAGITTNVSEWFGLRPVAPYMLAVPFLIFAGIIVFTHWNENSAVTKVKFRKQCGEGDKTLDGYQKKKYVCKLLFIFLLGHDIDFGQMEAVNRLSSNKYTEKQIVSDKGEYSPNHPVILHFWKESNKGEYSPNHPVILPFWKVSDKGEYNPNHPVILPFWKVSDKGEYNPNHPVILHFWKVSDKGEYNPNHPVILHFWKVSDKGEYNPNHPVILHFWENKNFDKDANQPWNVFYTFKDTIDAVKQSAALTLLRLLRTSPDLINISEWSSRVIHLLNDQHMGVVTLAASFIEVLVKRNPEEYKGCVSLAVSRLSRIVTSYYTDLQDYTYYIVFSDCDVITVTSSYTDLQDYTYYYVFSDCDVIIVTSSYTDLQDYTYYFVFSDCEDIIVKSSYTDLQDYTYYFVFSDCEVIIVTSYYTDLQDYTYYFVFSDCDVIIVTSSYTDLQDATYYFVFSDCDVIIVTSYYTDLQDYTYYFVFSDCDIILHRFTDLQDYIYFVFSDYCDYTSLYTDLQDLQDTYYFVFSDCDIIVHRFTGLHILLLYFQIVTSYYTDLQDYTYYFVFSDCDIILHRFTGLTTLLCHCTQIYRTTHTTLYFQIVTSYYTDFQDYTYYFVFSDCDIIIVTSLYTDLQDYTYYFVFSDCDIITTQTLQDYTYYFVFSDCDIIVHRFTGLHILLCYFQIVTSSYTDLQDYTYYFVFSDCDIVQDYTYYFVFSDCDVIYTDLQDYTYYFVFSDCDIITQIYRTFIFRLDTDLQDTHTFVFSDCDIIIVTSSYTDLQDYTYYIVFSDCDFIIVTSYYTDLQDYTYYIVFSDCEVIIVKSSYTDLQDYTYYFVISDCDVIIVTSSYTDLQDYTYYFVFSDCDVIIVTSPYTDLQDYTYYFVPAPWLSVKLLRLLQNYPPPEDPAVRTRLTECLETILNMAQEPPKYLALESMCLLTTSEFSHEAVKKHQETVITSLKTERDVSVRQRAVDLLYAMCDRTNAEEIVGEMLEYLESADYSIRDEMVAILTEKYAVDYTWYVDVILNLIRISGEYVSEEFWYRVIQIVINRDDVQGYAAKLFLRQCFLIFQALQAPACHENMVKVGGYILGEFGNVIAGDPRSSAIIQFQLLHSKYHLCGPATIGLLLSTYIKFMKFV</sequence>
<dbReference type="InterPro" id="IPR002553">
    <property type="entry name" value="Clathrin/coatomer_adapt-like_N"/>
</dbReference>
<keyword evidence="2" id="KW-0813">Transport</keyword>
<accession>A0A6J8AWW9</accession>